<dbReference type="Proteomes" id="UP001315967">
    <property type="component" value="Chromosome"/>
</dbReference>
<name>A0ABY5P2P7_9LACT</name>
<feature type="transmembrane region" description="Helical" evidence="3">
    <location>
        <begin position="33"/>
        <end position="51"/>
    </location>
</feature>
<feature type="transmembrane region" description="Helical" evidence="3">
    <location>
        <begin position="82"/>
        <end position="99"/>
    </location>
</feature>
<accession>A0ABY5P2P7</accession>
<sequence>MKTKSMSLIPLLTVLLIICSWITIPIGPVPITLQTFGVFLIAFIAPATIALGSSLLYLILGLIGFPVFAGGVGGLATIASPTFGFALSFPIVMYFIARFTQNHRLKTFPQFFSLGVLASIFIYLIGIPYMILALRIVSSIHITLGEALAIGMFPFLMGDTLKIAFAAALAVRLRPILNKMLTR</sequence>
<dbReference type="Gene3D" id="1.10.1760.20">
    <property type="match status" value="1"/>
</dbReference>
<dbReference type="EMBL" id="CP102453">
    <property type="protein sequence ID" value="UUX32993.1"/>
    <property type="molecule type" value="Genomic_DNA"/>
</dbReference>
<comment type="subcellular location">
    <subcellularLocation>
        <location evidence="2">Cell membrane</location>
        <topology evidence="2">Multi-pass membrane protein</topology>
    </subcellularLocation>
</comment>
<keyword evidence="2 3" id="KW-0472">Membrane</keyword>
<keyword evidence="2" id="KW-0813">Transport</keyword>
<feature type="transmembrane region" description="Helical" evidence="3">
    <location>
        <begin position="56"/>
        <end position="76"/>
    </location>
</feature>
<evidence type="ECO:0000256" key="1">
    <source>
        <dbReference type="ARBA" id="ARBA00010692"/>
    </source>
</evidence>
<reference evidence="4 5" key="1">
    <citation type="submission" date="2022-08" db="EMBL/GenBank/DDBJ databases">
        <title>Aerococcaceae sp. nov isolated from spoiled eye mask.</title>
        <authorList>
            <person name="Zhou G."/>
            <person name="Xie X.-B."/>
            <person name="Shi Q.-S."/>
            <person name="Wang Y.-S."/>
            <person name="Wen X."/>
            <person name="Peng H."/>
            <person name="Yang X.-J."/>
            <person name="Tao H.-B."/>
            <person name="Huang X.-M."/>
        </authorList>
    </citation>
    <scope>NUCLEOTIDE SEQUENCE [LARGE SCALE GENOMIC DNA]</scope>
    <source>
        <strain evidence="5">DM20194951</strain>
    </source>
</reference>
<dbReference type="PANTHER" id="PTHR34295">
    <property type="entry name" value="BIOTIN TRANSPORTER BIOY"/>
    <property type="match status" value="1"/>
</dbReference>
<evidence type="ECO:0000313" key="4">
    <source>
        <dbReference type="EMBL" id="UUX32993.1"/>
    </source>
</evidence>
<evidence type="ECO:0000256" key="2">
    <source>
        <dbReference type="PIRNR" id="PIRNR016661"/>
    </source>
</evidence>
<keyword evidence="2" id="KW-1003">Cell membrane</keyword>
<dbReference type="PIRSF" id="PIRSF016661">
    <property type="entry name" value="BioY"/>
    <property type="match status" value="1"/>
</dbReference>
<organism evidence="4 5">
    <name type="scientific">Fundicoccus culcitae</name>
    <dbReference type="NCBI Taxonomy" id="2969821"/>
    <lineage>
        <taxon>Bacteria</taxon>
        <taxon>Bacillati</taxon>
        <taxon>Bacillota</taxon>
        <taxon>Bacilli</taxon>
        <taxon>Lactobacillales</taxon>
        <taxon>Aerococcaceae</taxon>
        <taxon>Fundicoccus</taxon>
    </lineage>
</organism>
<feature type="transmembrane region" description="Helical" evidence="3">
    <location>
        <begin position="111"/>
        <end position="132"/>
    </location>
</feature>
<dbReference type="InterPro" id="IPR003784">
    <property type="entry name" value="BioY"/>
</dbReference>
<feature type="transmembrane region" description="Helical" evidence="3">
    <location>
        <begin position="7"/>
        <end position="27"/>
    </location>
</feature>
<dbReference type="Pfam" id="PF02632">
    <property type="entry name" value="BioY"/>
    <property type="match status" value="1"/>
</dbReference>
<dbReference type="PANTHER" id="PTHR34295:SF1">
    <property type="entry name" value="BIOTIN TRANSPORTER BIOY"/>
    <property type="match status" value="1"/>
</dbReference>
<keyword evidence="5" id="KW-1185">Reference proteome</keyword>
<comment type="similarity">
    <text evidence="1 2">Belongs to the BioY family.</text>
</comment>
<keyword evidence="3" id="KW-0812">Transmembrane</keyword>
<feature type="transmembrane region" description="Helical" evidence="3">
    <location>
        <begin position="152"/>
        <end position="173"/>
    </location>
</feature>
<gene>
    <name evidence="4" type="ORF">NRE15_08695</name>
</gene>
<keyword evidence="3" id="KW-1133">Transmembrane helix</keyword>
<protein>
    <recommendedName>
        <fullName evidence="2">Biotin transporter</fullName>
    </recommendedName>
</protein>
<proteinExistence type="inferred from homology"/>
<dbReference type="RefSeq" id="WP_313792493.1">
    <property type="nucleotide sequence ID" value="NZ_CP102453.1"/>
</dbReference>
<evidence type="ECO:0000256" key="3">
    <source>
        <dbReference type="SAM" id="Phobius"/>
    </source>
</evidence>
<evidence type="ECO:0000313" key="5">
    <source>
        <dbReference type="Proteomes" id="UP001315967"/>
    </source>
</evidence>